<evidence type="ECO:0000259" key="10">
    <source>
        <dbReference type="Pfam" id="PF04083"/>
    </source>
</evidence>
<dbReference type="InterPro" id="IPR029058">
    <property type="entry name" value="AB_hydrolase_fold"/>
</dbReference>
<evidence type="ECO:0000256" key="3">
    <source>
        <dbReference type="ARBA" id="ARBA00022801"/>
    </source>
</evidence>
<dbReference type="GO" id="GO:0016788">
    <property type="term" value="F:hydrolase activity, acting on ester bonds"/>
    <property type="evidence" value="ECO:0007669"/>
    <property type="project" value="InterPro"/>
</dbReference>
<dbReference type="Proteomes" id="UP000492821">
    <property type="component" value="Unassembled WGS sequence"/>
</dbReference>
<feature type="active site" description="Charge relay system" evidence="8">
    <location>
        <position position="336"/>
    </location>
</feature>
<keyword evidence="6" id="KW-0325">Glycoprotein</keyword>
<sequence>MFLPTVVAFLVLLFGLLVDSADYEVGKSPVEIINHWGYPAEEHYATTEDGYILTLHRIPHGINETGDSVGNKPIVFLQHGLAACSSNWITNLPHLAFGYLLADAGFDVWMGNNRGNIYSNNHTTLDPDSQAYWNFTWDQMVQYDLDAMLDYALTVGNQSQLYYVGHSQGTLIMFSKLSEDQVFSKKIKKVFALAPIGTVRYIQGLLSLIGRTLWPGAYAIYALGGTKFGVGSSLFDGFKQAFCATYNFNSCEDVIFLISGPSANQFNATRLPVFLTGGGTSWKNIIHWAQLVQSGRQQKFDFGVLGNLGAYGSIRPPVYNIGNIVNDIHLYWSPSDWLADEIDIRRYLLPTLPQNSLKENVELQNFGHIDFVWGNLAAAQVYQPIIDTIKTDLKNHT</sequence>
<dbReference type="FunFam" id="3.40.50.1820:FF:000057">
    <property type="entry name" value="Lipase"/>
    <property type="match status" value="1"/>
</dbReference>
<dbReference type="WBParaSite" id="Pan_g21170.t1">
    <property type="protein sequence ID" value="Pan_g21170.t1"/>
    <property type="gene ID" value="Pan_g21170"/>
</dbReference>
<evidence type="ECO:0000256" key="2">
    <source>
        <dbReference type="ARBA" id="ARBA00022729"/>
    </source>
</evidence>
<feature type="active site" description="Nucleophile" evidence="8">
    <location>
        <position position="167"/>
    </location>
</feature>
<name>A0A7E4ZWA5_PANRE</name>
<dbReference type="GO" id="GO:0016042">
    <property type="term" value="P:lipid catabolic process"/>
    <property type="evidence" value="ECO:0007669"/>
    <property type="project" value="UniProtKB-KW"/>
</dbReference>
<feature type="domain" description="Partial AB-hydrolase lipase" evidence="10">
    <location>
        <begin position="31"/>
        <end position="92"/>
    </location>
</feature>
<accession>A0A7E4ZWA5</accession>
<dbReference type="SUPFAM" id="SSF53474">
    <property type="entry name" value="alpha/beta-Hydrolases"/>
    <property type="match status" value="1"/>
</dbReference>
<feature type="active site" description="Charge relay system" evidence="8">
    <location>
        <position position="368"/>
    </location>
</feature>
<proteinExistence type="inferred from homology"/>
<evidence type="ECO:0000256" key="4">
    <source>
        <dbReference type="ARBA" id="ARBA00022963"/>
    </source>
</evidence>
<dbReference type="AlphaFoldDB" id="A0A7E4ZWA5"/>
<dbReference type="PIRSF" id="PIRSF000862">
    <property type="entry name" value="Steryl_ester_lip"/>
    <property type="match status" value="1"/>
</dbReference>
<evidence type="ECO:0000256" key="6">
    <source>
        <dbReference type="ARBA" id="ARBA00023180"/>
    </source>
</evidence>
<keyword evidence="2 9" id="KW-0732">Signal</keyword>
<evidence type="ECO:0000313" key="12">
    <source>
        <dbReference type="WBParaSite" id="Pan_g21170.t1"/>
    </source>
</evidence>
<dbReference type="InterPro" id="IPR006693">
    <property type="entry name" value="AB_hydrolase_lipase"/>
</dbReference>
<reference evidence="11" key="1">
    <citation type="journal article" date="2013" name="Genetics">
        <title>The draft genome and transcriptome of Panagrellus redivivus are shaped by the harsh demands of a free-living lifestyle.</title>
        <authorList>
            <person name="Srinivasan J."/>
            <person name="Dillman A.R."/>
            <person name="Macchietto M.G."/>
            <person name="Heikkinen L."/>
            <person name="Lakso M."/>
            <person name="Fracchia K.M."/>
            <person name="Antoshechkin I."/>
            <person name="Mortazavi A."/>
            <person name="Wong G."/>
            <person name="Sternberg P.W."/>
        </authorList>
    </citation>
    <scope>NUCLEOTIDE SEQUENCE [LARGE SCALE GENOMIC DNA]</scope>
    <source>
        <strain evidence="11">MT8872</strain>
    </source>
</reference>
<evidence type="ECO:0000256" key="1">
    <source>
        <dbReference type="ARBA" id="ARBA00010701"/>
    </source>
</evidence>
<dbReference type="Pfam" id="PF04083">
    <property type="entry name" value="Abhydro_lipase"/>
    <property type="match status" value="1"/>
</dbReference>
<reference evidence="12" key="2">
    <citation type="submission" date="2020-10" db="UniProtKB">
        <authorList>
            <consortium name="WormBaseParasite"/>
        </authorList>
    </citation>
    <scope>IDENTIFICATION</scope>
</reference>
<dbReference type="Gene3D" id="3.40.50.1820">
    <property type="entry name" value="alpha/beta hydrolase"/>
    <property type="match status" value="1"/>
</dbReference>
<keyword evidence="11" id="KW-1185">Reference proteome</keyword>
<dbReference type="PANTHER" id="PTHR11005">
    <property type="entry name" value="LYSOSOMAL ACID LIPASE-RELATED"/>
    <property type="match status" value="1"/>
</dbReference>
<keyword evidence="3 7" id="KW-0378">Hydrolase</keyword>
<feature type="signal peptide" evidence="9">
    <location>
        <begin position="1"/>
        <end position="23"/>
    </location>
</feature>
<feature type="chain" id="PRO_5028911654" description="Lipase" evidence="9">
    <location>
        <begin position="24"/>
        <end position="397"/>
    </location>
</feature>
<evidence type="ECO:0000256" key="5">
    <source>
        <dbReference type="ARBA" id="ARBA00023098"/>
    </source>
</evidence>
<keyword evidence="4 7" id="KW-0442">Lipid degradation</keyword>
<organism evidence="11 12">
    <name type="scientific">Panagrellus redivivus</name>
    <name type="common">Microworm</name>
    <dbReference type="NCBI Taxonomy" id="6233"/>
    <lineage>
        <taxon>Eukaryota</taxon>
        <taxon>Metazoa</taxon>
        <taxon>Ecdysozoa</taxon>
        <taxon>Nematoda</taxon>
        <taxon>Chromadorea</taxon>
        <taxon>Rhabditida</taxon>
        <taxon>Tylenchina</taxon>
        <taxon>Panagrolaimomorpha</taxon>
        <taxon>Panagrolaimoidea</taxon>
        <taxon>Panagrolaimidae</taxon>
        <taxon>Panagrellus</taxon>
    </lineage>
</organism>
<keyword evidence="5" id="KW-0443">Lipid metabolism</keyword>
<evidence type="ECO:0000256" key="7">
    <source>
        <dbReference type="PIRNR" id="PIRNR000862"/>
    </source>
</evidence>
<comment type="similarity">
    <text evidence="1 7">Belongs to the AB hydrolase superfamily. Lipase family.</text>
</comment>
<dbReference type="InterPro" id="IPR025483">
    <property type="entry name" value="Lipase_euk"/>
</dbReference>
<evidence type="ECO:0000256" key="8">
    <source>
        <dbReference type="PIRSR" id="PIRSR000862-1"/>
    </source>
</evidence>
<evidence type="ECO:0000313" key="11">
    <source>
        <dbReference type="Proteomes" id="UP000492821"/>
    </source>
</evidence>
<protein>
    <recommendedName>
        <fullName evidence="7">Lipase</fullName>
    </recommendedName>
</protein>
<evidence type="ECO:0000256" key="9">
    <source>
        <dbReference type="SAM" id="SignalP"/>
    </source>
</evidence>